<comment type="caution">
    <text evidence="1">The sequence shown here is derived from an EMBL/GenBank/DDBJ whole genome shotgun (WGS) entry which is preliminary data.</text>
</comment>
<evidence type="ECO:0000313" key="2">
    <source>
        <dbReference type="Proteomes" id="UP001152320"/>
    </source>
</evidence>
<accession>A0A9Q0YSI3</accession>
<dbReference type="EMBL" id="JAIZAY010000017">
    <property type="protein sequence ID" value="KAJ8025752.1"/>
    <property type="molecule type" value="Genomic_DNA"/>
</dbReference>
<organism evidence="1 2">
    <name type="scientific">Holothuria leucospilota</name>
    <name type="common">Black long sea cucumber</name>
    <name type="synonym">Mertensiothuria leucospilota</name>
    <dbReference type="NCBI Taxonomy" id="206669"/>
    <lineage>
        <taxon>Eukaryota</taxon>
        <taxon>Metazoa</taxon>
        <taxon>Echinodermata</taxon>
        <taxon>Eleutherozoa</taxon>
        <taxon>Echinozoa</taxon>
        <taxon>Holothuroidea</taxon>
        <taxon>Aspidochirotacea</taxon>
        <taxon>Aspidochirotida</taxon>
        <taxon>Holothuriidae</taxon>
        <taxon>Holothuria</taxon>
    </lineage>
</organism>
<evidence type="ECO:0000313" key="1">
    <source>
        <dbReference type="EMBL" id="KAJ8025752.1"/>
    </source>
</evidence>
<dbReference type="AlphaFoldDB" id="A0A9Q0YSI3"/>
<gene>
    <name evidence="1" type="ORF">HOLleu_33396</name>
</gene>
<keyword evidence="2" id="KW-1185">Reference proteome</keyword>
<sequence length="58" mass="6728">MSTVTPRNTTDCRLAVYSTHTQLQNHSHYNQSRPRILRTPIQPLCSNAKVQVLKNNFF</sequence>
<protein>
    <submittedName>
        <fullName evidence="1">Uncharacterized protein</fullName>
    </submittedName>
</protein>
<dbReference type="Proteomes" id="UP001152320">
    <property type="component" value="Chromosome 17"/>
</dbReference>
<name>A0A9Q0YSI3_HOLLE</name>
<reference evidence="1" key="1">
    <citation type="submission" date="2021-10" db="EMBL/GenBank/DDBJ databases">
        <title>Tropical sea cucumber genome reveals ecological adaptation and Cuvierian tubules defense mechanism.</title>
        <authorList>
            <person name="Chen T."/>
        </authorList>
    </citation>
    <scope>NUCLEOTIDE SEQUENCE</scope>
    <source>
        <strain evidence="1">Nanhai2018</strain>
        <tissue evidence="1">Muscle</tissue>
    </source>
</reference>
<proteinExistence type="predicted"/>